<dbReference type="AlphaFoldDB" id="A0A2I0VWG3"/>
<evidence type="ECO:0000256" key="2">
    <source>
        <dbReference type="PROSITE-ProRule" id="PRU00708"/>
    </source>
</evidence>
<reference evidence="3 4" key="2">
    <citation type="journal article" date="2017" name="Nature">
        <title>The Apostasia genome and the evolution of orchids.</title>
        <authorList>
            <person name="Zhang G.Q."/>
            <person name="Liu K.W."/>
            <person name="Li Z."/>
            <person name="Lohaus R."/>
            <person name="Hsiao Y.Y."/>
            <person name="Niu S.C."/>
            <person name="Wang J.Y."/>
            <person name="Lin Y.C."/>
            <person name="Xu Q."/>
            <person name="Chen L.J."/>
            <person name="Yoshida K."/>
            <person name="Fujiwara S."/>
            <person name="Wang Z.W."/>
            <person name="Zhang Y.Q."/>
            <person name="Mitsuda N."/>
            <person name="Wang M."/>
            <person name="Liu G.H."/>
            <person name="Pecoraro L."/>
            <person name="Huang H.X."/>
            <person name="Xiao X.J."/>
            <person name="Lin M."/>
            <person name="Wu X.Y."/>
            <person name="Wu W.L."/>
            <person name="Chen Y.Y."/>
            <person name="Chang S.B."/>
            <person name="Sakamoto S."/>
            <person name="Ohme-Takagi M."/>
            <person name="Yagi M."/>
            <person name="Zeng S.J."/>
            <person name="Shen C.Y."/>
            <person name="Yeh C.M."/>
            <person name="Luo Y.B."/>
            <person name="Tsai W.C."/>
            <person name="Van de Peer Y."/>
            <person name="Liu Z.J."/>
        </authorList>
    </citation>
    <scope>NUCLEOTIDE SEQUENCE [LARGE SCALE GENOMIC DNA]</scope>
    <source>
        <tissue evidence="3">The whole plant</tissue>
    </source>
</reference>
<feature type="repeat" description="PPR" evidence="2">
    <location>
        <begin position="38"/>
        <end position="68"/>
    </location>
</feature>
<accession>A0A2I0VWG3</accession>
<feature type="repeat" description="PPR" evidence="2">
    <location>
        <begin position="3"/>
        <end position="37"/>
    </location>
</feature>
<dbReference type="PROSITE" id="PS51375">
    <property type="entry name" value="PPR"/>
    <property type="match status" value="2"/>
</dbReference>
<evidence type="ECO:0000313" key="3">
    <source>
        <dbReference type="EMBL" id="PKU67746.1"/>
    </source>
</evidence>
<dbReference type="Pfam" id="PF13041">
    <property type="entry name" value="PPR_2"/>
    <property type="match status" value="1"/>
</dbReference>
<dbReference type="PANTHER" id="PTHR47942">
    <property type="entry name" value="TETRATRICOPEPTIDE REPEAT (TPR)-LIKE SUPERFAMILY PROTEIN-RELATED"/>
    <property type="match status" value="1"/>
</dbReference>
<evidence type="ECO:0000256" key="1">
    <source>
        <dbReference type="ARBA" id="ARBA00022737"/>
    </source>
</evidence>
<dbReference type="InterPro" id="IPR051222">
    <property type="entry name" value="PPR/CCM1_RNA-binding"/>
</dbReference>
<dbReference type="EMBL" id="KZ503168">
    <property type="protein sequence ID" value="PKU67746.1"/>
    <property type="molecule type" value="Genomic_DNA"/>
</dbReference>
<organism evidence="3 4">
    <name type="scientific">Dendrobium catenatum</name>
    <dbReference type="NCBI Taxonomy" id="906689"/>
    <lineage>
        <taxon>Eukaryota</taxon>
        <taxon>Viridiplantae</taxon>
        <taxon>Streptophyta</taxon>
        <taxon>Embryophyta</taxon>
        <taxon>Tracheophyta</taxon>
        <taxon>Spermatophyta</taxon>
        <taxon>Magnoliopsida</taxon>
        <taxon>Liliopsida</taxon>
        <taxon>Asparagales</taxon>
        <taxon>Orchidaceae</taxon>
        <taxon>Epidendroideae</taxon>
        <taxon>Malaxideae</taxon>
        <taxon>Dendrobiinae</taxon>
        <taxon>Dendrobium</taxon>
    </lineage>
</organism>
<gene>
    <name evidence="3" type="ORF">MA16_Dca013776</name>
</gene>
<protein>
    <submittedName>
        <fullName evidence="3">Pentatricopeptide repeat-containing protein</fullName>
    </submittedName>
</protein>
<dbReference type="InterPro" id="IPR011990">
    <property type="entry name" value="TPR-like_helical_dom_sf"/>
</dbReference>
<sequence length="129" mass="15165">MPNASSFNTLIHGWCKASKLEEAWQTTQEMIEFGFKPCVITYTSLIEAYCFERDFHKVEAVLDEMRTKDRLGENYYVRRPEANPDAPHHPDTGASGWVQVMWRVRIRLRTFRTPDIIIRLVWMAKNSSK</sequence>
<dbReference type="NCBIfam" id="TIGR00756">
    <property type="entry name" value="PPR"/>
    <property type="match status" value="2"/>
</dbReference>
<keyword evidence="1" id="KW-0677">Repeat</keyword>
<reference evidence="3 4" key="1">
    <citation type="journal article" date="2016" name="Sci. Rep.">
        <title>The Dendrobium catenatum Lindl. genome sequence provides insights into polysaccharide synthase, floral development and adaptive evolution.</title>
        <authorList>
            <person name="Zhang G.Q."/>
            <person name="Xu Q."/>
            <person name="Bian C."/>
            <person name="Tsai W.C."/>
            <person name="Yeh C.M."/>
            <person name="Liu K.W."/>
            <person name="Yoshida K."/>
            <person name="Zhang L.S."/>
            <person name="Chang S.B."/>
            <person name="Chen F."/>
            <person name="Shi Y."/>
            <person name="Su Y.Y."/>
            <person name="Zhang Y.Q."/>
            <person name="Chen L.J."/>
            <person name="Yin Y."/>
            <person name="Lin M."/>
            <person name="Huang H."/>
            <person name="Deng H."/>
            <person name="Wang Z.W."/>
            <person name="Zhu S.L."/>
            <person name="Zhao X."/>
            <person name="Deng C."/>
            <person name="Niu S.C."/>
            <person name="Huang J."/>
            <person name="Wang M."/>
            <person name="Liu G.H."/>
            <person name="Yang H.J."/>
            <person name="Xiao X.J."/>
            <person name="Hsiao Y.Y."/>
            <person name="Wu W.L."/>
            <person name="Chen Y.Y."/>
            <person name="Mitsuda N."/>
            <person name="Ohme-Takagi M."/>
            <person name="Luo Y.B."/>
            <person name="Van de Peer Y."/>
            <person name="Liu Z.J."/>
        </authorList>
    </citation>
    <scope>NUCLEOTIDE SEQUENCE [LARGE SCALE GENOMIC DNA]</scope>
    <source>
        <tissue evidence="3">The whole plant</tissue>
    </source>
</reference>
<proteinExistence type="predicted"/>
<dbReference type="PANTHER" id="PTHR47942:SF50">
    <property type="entry name" value="OS03G0284900 PROTEIN"/>
    <property type="match status" value="1"/>
</dbReference>
<name>A0A2I0VWG3_9ASPA</name>
<dbReference type="InterPro" id="IPR002885">
    <property type="entry name" value="PPR_rpt"/>
</dbReference>
<evidence type="ECO:0000313" key="4">
    <source>
        <dbReference type="Proteomes" id="UP000233837"/>
    </source>
</evidence>
<dbReference type="Proteomes" id="UP000233837">
    <property type="component" value="Unassembled WGS sequence"/>
</dbReference>
<dbReference type="Gene3D" id="1.25.40.10">
    <property type="entry name" value="Tetratricopeptide repeat domain"/>
    <property type="match status" value="1"/>
</dbReference>
<keyword evidence="4" id="KW-1185">Reference proteome</keyword>